<dbReference type="AlphaFoldDB" id="A0A1G4GRL6"/>
<dbReference type="VEuPathDB" id="PlasmoDB:PVW1_020025300"/>
<reference evidence="3 4" key="1">
    <citation type="submission" date="2016-07" db="EMBL/GenBank/DDBJ databases">
        <authorList>
            <consortium name="Pathogen Informatics"/>
        </authorList>
    </citation>
    <scope>NUCLEOTIDE SEQUENCE [LARGE SCALE GENOMIC DNA]</scope>
    <source>
        <strain evidence="2">PvW1</strain>
    </source>
</reference>
<dbReference type="InterPro" id="IPR008780">
    <property type="entry name" value="Plasmodium_Vir"/>
</dbReference>
<evidence type="ECO:0000313" key="4">
    <source>
        <dbReference type="Proteomes" id="UP000196402"/>
    </source>
</evidence>
<organism evidence="3 4">
    <name type="scientific">Plasmodium vivax</name>
    <name type="common">malaria parasite P. vivax</name>
    <dbReference type="NCBI Taxonomy" id="5855"/>
    <lineage>
        <taxon>Eukaryota</taxon>
        <taxon>Sar</taxon>
        <taxon>Alveolata</taxon>
        <taxon>Apicomplexa</taxon>
        <taxon>Aconoidasida</taxon>
        <taxon>Haemosporida</taxon>
        <taxon>Plasmodiidae</taxon>
        <taxon>Plasmodium</taxon>
        <taxon>Plasmodium (Plasmodium)</taxon>
    </lineage>
</organism>
<keyword evidence="1" id="KW-0472">Membrane</keyword>
<dbReference type="VEuPathDB" id="PlasmoDB:PVX_096940"/>
<dbReference type="VEuPathDB" id="PlasmoDB:PVPAM_020025500"/>
<dbReference type="Proteomes" id="UP000779233">
    <property type="component" value="Unassembled WGS sequence"/>
</dbReference>
<dbReference type="EMBL" id="LT615240">
    <property type="protein sequence ID" value="SCO65226.1"/>
    <property type="molecule type" value="Genomic_DNA"/>
</dbReference>
<dbReference type="VEuPathDB" id="PlasmoDB:PVP01_0217700"/>
<evidence type="ECO:0000256" key="1">
    <source>
        <dbReference type="SAM" id="Phobius"/>
    </source>
</evidence>
<dbReference type="EMBL" id="CAJZCX010000015">
    <property type="protein sequence ID" value="CAG9484330.1"/>
    <property type="molecule type" value="Genomic_DNA"/>
</dbReference>
<protein>
    <submittedName>
        <fullName evidence="2">(malaria parasite P. vivax) hypothetical protein</fullName>
    </submittedName>
    <submittedName>
        <fullName evidence="3">VIR protein</fullName>
    </submittedName>
</protein>
<feature type="transmembrane region" description="Helical" evidence="1">
    <location>
        <begin position="274"/>
        <end position="295"/>
    </location>
</feature>
<keyword evidence="1" id="KW-1133">Transmembrane helix</keyword>
<evidence type="ECO:0000313" key="2">
    <source>
        <dbReference type="EMBL" id="CAG9484330.1"/>
    </source>
</evidence>
<dbReference type="Proteomes" id="UP000196402">
    <property type="component" value="Chromosome 2"/>
</dbReference>
<keyword evidence="1" id="KW-0812">Transmembrane</keyword>
<evidence type="ECO:0000313" key="3">
    <source>
        <dbReference type="EMBL" id="SCO65226.1"/>
    </source>
</evidence>
<accession>A0A1G4GRL6</accession>
<proteinExistence type="predicted"/>
<name>A0A1G4GRL6_PLAVI</name>
<sequence length="347" mass="40652">MEEEPSLESEFIKLTRDNDSLRDFYIYEFYNIFNDDSGVEEHKQWCQSFIQANDHSVGGTIFELCGKLRKNIKNLTETEKSVGKNNACEYLKFWFNDQIITYSYDYATINPILENWETIVGNSELYNRCKGDDILMGYNYDDIIRNNSNAFYVMKVIYEYLKDAEGINTKIENLNDIRNAVKDSYIVENFTEYEKIKNNCSSNRTKSLLCNIYQECVSRYNDQLSKLETKLNVHRVAQEISERWYTTLEVKKLKMDALASSNGDGELTTSTLRAIITSICTILCLGLTLISLYKFTPLGNLFRPKTQRRKRTFKNIEEEKGNSMFSNNKYNQKNSTNKKYNLRYHSS</sequence>
<dbReference type="Pfam" id="PF05795">
    <property type="entry name" value="Plasmodium_Vir"/>
    <property type="match status" value="2"/>
</dbReference>
<gene>
    <name evidence="3" type="ORF">PVT01_020021800</name>
    <name evidence="2" type="ORF">PVW1_020025300</name>
</gene>